<dbReference type="AlphaFoldDB" id="A0A4R2B6Z7"/>
<name>A0A4R2B6Z7_9BACI</name>
<dbReference type="InterPro" id="IPR017853">
    <property type="entry name" value="GH"/>
</dbReference>
<dbReference type="Gene3D" id="3.20.20.80">
    <property type="entry name" value="Glycosidases"/>
    <property type="match status" value="1"/>
</dbReference>
<protein>
    <recommendedName>
        <fullName evidence="1">DUF6259 domain-containing protein</fullName>
    </recommendedName>
</protein>
<gene>
    <name evidence="2" type="ORF">EV146_11383</name>
</gene>
<reference evidence="2 3" key="1">
    <citation type="journal article" date="2015" name="Stand. Genomic Sci.">
        <title>Genomic Encyclopedia of Bacterial and Archaeal Type Strains, Phase III: the genomes of soil and plant-associated and newly described type strains.</title>
        <authorList>
            <person name="Whitman W.B."/>
            <person name="Woyke T."/>
            <person name="Klenk H.P."/>
            <person name="Zhou Y."/>
            <person name="Lilburn T.G."/>
            <person name="Beck B.J."/>
            <person name="De Vos P."/>
            <person name="Vandamme P."/>
            <person name="Eisen J.A."/>
            <person name="Garrity G."/>
            <person name="Hugenholtz P."/>
            <person name="Kyrpides N.C."/>
        </authorList>
    </citation>
    <scope>NUCLEOTIDE SEQUENCE [LARGE SCALE GENOMIC DNA]</scope>
    <source>
        <strain evidence="2 3">CV53</strain>
    </source>
</reference>
<evidence type="ECO:0000259" key="1">
    <source>
        <dbReference type="Pfam" id="PF19773"/>
    </source>
</evidence>
<dbReference type="EMBL" id="SLVV01000013">
    <property type="protein sequence ID" value="TCN21159.1"/>
    <property type="molecule type" value="Genomic_DNA"/>
</dbReference>
<evidence type="ECO:0000313" key="3">
    <source>
        <dbReference type="Proteomes" id="UP000295689"/>
    </source>
</evidence>
<dbReference type="Pfam" id="PF19773">
    <property type="entry name" value="DUF6259"/>
    <property type="match status" value="1"/>
</dbReference>
<feature type="domain" description="DUF6259" evidence="1">
    <location>
        <begin position="227"/>
        <end position="413"/>
    </location>
</feature>
<dbReference type="RefSeq" id="WP_132010828.1">
    <property type="nucleotide sequence ID" value="NZ_JABUHM010000010.1"/>
</dbReference>
<organism evidence="2 3">
    <name type="scientific">Mesobacillus foraminis</name>
    <dbReference type="NCBI Taxonomy" id="279826"/>
    <lineage>
        <taxon>Bacteria</taxon>
        <taxon>Bacillati</taxon>
        <taxon>Bacillota</taxon>
        <taxon>Bacilli</taxon>
        <taxon>Bacillales</taxon>
        <taxon>Bacillaceae</taxon>
        <taxon>Mesobacillus</taxon>
    </lineage>
</organism>
<dbReference type="Proteomes" id="UP000295689">
    <property type="component" value="Unassembled WGS sequence"/>
</dbReference>
<comment type="caution">
    <text evidence="2">The sequence shown here is derived from an EMBL/GenBank/DDBJ whole genome shotgun (WGS) entry which is preliminary data.</text>
</comment>
<evidence type="ECO:0000313" key="2">
    <source>
        <dbReference type="EMBL" id="TCN21159.1"/>
    </source>
</evidence>
<accession>A0A4R2B6Z7</accession>
<dbReference type="SUPFAM" id="SSF51445">
    <property type="entry name" value="(Trans)glycosidases"/>
    <property type="match status" value="1"/>
</dbReference>
<keyword evidence="3" id="KW-1185">Reference proteome</keyword>
<dbReference type="InterPro" id="IPR046226">
    <property type="entry name" value="DUF6259"/>
</dbReference>
<sequence>MYTIGFDFGDTVIQLKELSFAVRLFTEQNAYAPDPDKVTIVETNERALLTATGLSWAGNQEKAPGEIQLEITLGTDGRYVINARGSHGTEVCKSILVQVFNLNLTSMQFDENNKTVLNVHDYHRDIKAKHYPINMKMPLAFIEDHQQNKWFALSKDNKVRLKGFASHFDPYLETQVLDLAHEEDKRYRTNEIVMPPWHLGCYEDVESIILERCEDLENNFNLVPFRQREDTPAWLEDIKLVTILHGEHWTGHVFNTFADMEKTLKSITEKIDGKHVLAFLPGWDGRYYYNYPEYEPSARMGGKEGFKGFVQKAHELGVKVVPMLGANNANIEVMKKLGLEDAVIKDAWGLEQRCDWVDWDYDLSTENNCMLANMGHPGYLQHMIERSKYLIETYKVDGIFLDISFWWANDPHYSPYEGLVSWAKEMKKNRPDLLLFGENSYDALWGVFSMFHEKGFPAGHGSALYRYAVQTHYLAYPAPGMGSGGIHEFAWKENGQPWERHHPELIPTLSIVQNTIQNHPKAVENIIKQAKAWKQFYPGVSNLKWDEARSSIPSLK</sequence>
<proteinExistence type="predicted"/>